<sequence>MSRLIFSREVRKIWKLAWPVMVGQLLHTLMVTADMWFISQIGSTEAAAAGSASSLIGVIQVMPFLISAGTIALVARYTGAEEPEEIQNITGSGLIVSLISGIIFMTLSYMNMTGLLGIFGEADGLVLSLARDYVWVALMGLPFFFINSTARAVVQATGDTKNPVKVFIFANVLNIGLDYVFIMVLGYGIKGAAAATVISEITASVWMLALVGTHVYNRHLTAILNSLKLNVDWIKRILKIGRYAALHQITRPFTGLIMFRIVLEISVDAGAAFGIGGRMFNFVFIFLAGLGTAMSVMVGQALGRQDLDEVDRLIRHGIGLALINMIVFAIPFYLVPEWIMGFFVKDPSVISIGANYLRITYTGVIFAAFLTVHGSAFSGAGDTFPPMLASIIGNWGVKIPLAFLLTRHFNWGANGVWFAISISVIVEAFIVALWFKKGQWKYRNV</sequence>
<keyword evidence="5" id="KW-0813">Transport</keyword>
<proteinExistence type="inferred from homology"/>
<dbReference type="PIRSF" id="PIRSF006603">
    <property type="entry name" value="DinF"/>
    <property type="match status" value="1"/>
</dbReference>
<dbReference type="EMBL" id="JAFBDT010000007">
    <property type="protein sequence ID" value="MBM7561747.1"/>
    <property type="molecule type" value="Genomic_DNA"/>
</dbReference>
<dbReference type="RefSeq" id="WP_204663548.1">
    <property type="nucleotide sequence ID" value="NZ_JAFBDT010000007.1"/>
</dbReference>
<feature type="transmembrane region" description="Helical" evidence="13">
    <location>
        <begin position="89"/>
        <end position="110"/>
    </location>
</feature>
<keyword evidence="11 13" id="KW-0472">Membrane</keyword>
<dbReference type="InterPro" id="IPR002528">
    <property type="entry name" value="MATE_fam"/>
</dbReference>
<keyword evidence="9 13" id="KW-1133">Transmembrane helix</keyword>
<keyword evidence="7" id="KW-1003">Cell membrane</keyword>
<evidence type="ECO:0000256" key="12">
    <source>
        <dbReference type="ARBA" id="ARBA00031636"/>
    </source>
</evidence>
<keyword evidence="6" id="KW-0050">Antiport</keyword>
<keyword evidence="8 13" id="KW-0812">Transmembrane</keyword>
<dbReference type="PANTHER" id="PTHR43298">
    <property type="entry name" value="MULTIDRUG RESISTANCE PROTEIN NORM-RELATED"/>
    <property type="match status" value="1"/>
</dbReference>
<evidence type="ECO:0000256" key="9">
    <source>
        <dbReference type="ARBA" id="ARBA00022989"/>
    </source>
</evidence>
<feature type="transmembrane region" description="Helical" evidence="13">
    <location>
        <begin position="166"/>
        <end position="187"/>
    </location>
</feature>
<evidence type="ECO:0000256" key="1">
    <source>
        <dbReference type="ARBA" id="ARBA00003408"/>
    </source>
</evidence>
<feature type="transmembrane region" description="Helical" evidence="13">
    <location>
        <begin position="314"/>
        <end position="335"/>
    </location>
</feature>
<feature type="transmembrane region" description="Helical" evidence="13">
    <location>
        <begin position="193"/>
        <end position="216"/>
    </location>
</feature>
<evidence type="ECO:0000313" key="14">
    <source>
        <dbReference type="EMBL" id="MBM7561747.1"/>
    </source>
</evidence>
<dbReference type="CDD" id="cd13137">
    <property type="entry name" value="MATE_NorM_like"/>
    <property type="match status" value="1"/>
</dbReference>
<evidence type="ECO:0000256" key="3">
    <source>
        <dbReference type="ARBA" id="ARBA00010199"/>
    </source>
</evidence>
<feature type="transmembrane region" description="Helical" evidence="13">
    <location>
        <begin position="282"/>
        <end position="302"/>
    </location>
</feature>
<reference evidence="14 15" key="1">
    <citation type="submission" date="2021-01" db="EMBL/GenBank/DDBJ databases">
        <title>Genomic Encyclopedia of Type Strains, Phase IV (KMG-IV): sequencing the most valuable type-strain genomes for metagenomic binning, comparative biology and taxonomic classification.</title>
        <authorList>
            <person name="Goeker M."/>
        </authorList>
    </citation>
    <scope>NUCLEOTIDE SEQUENCE [LARGE SCALE GENOMIC DNA]</scope>
    <source>
        <strain evidence="14 15">DSM 24436</strain>
    </source>
</reference>
<evidence type="ECO:0000256" key="8">
    <source>
        <dbReference type="ARBA" id="ARBA00022692"/>
    </source>
</evidence>
<dbReference type="PANTHER" id="PTHR43298:SF2">
    <property type="entry name" value="FMN_FAD EXPORTER YEEO-RELATED"/>
    <property type="match status" value="1"/>
</dbReference>
<comment type="similarity">
    <text evidence="3">Belongs to the multi antimicrobial extrusion (MATE) (TC 2.A.66.1) family.</text>
</comment>
<comment type="function">
    <text evidence="1">Multidrug efflux pump.</text>
</comment>
<evidence type="ECO:0000313" key="15">
    <source>
        <dbReference type="Proteomes" id="UP000767854"/>
    </source>
</evidence>
<dbReference type="Proteomes" id="UP000767854">
    <property type="component" value="Unassembled WGS sequence"/>
</dbReference>
<organism evidence="14 15">
    <name type="scientific">Fusibacter tunisiensis</name>
    <dbReference type="NCBI Taxonomy" id="1008308"/>
    <lineage>
        <taxon>Bacteria</taxon>
        <taxon>Bacillati</taxon>
        <taxon>Bacillota</taxon>
        <taxon>Clostridia</taxon>
        <taxon>Eubacteriales</taxon>
        <taxon>Eubacteriales Family XII. Incertae Sedis</taxon>
        <taxon>Fusibacter</taxon>
    </lineage>
</organism>
<feature type="transmembrane region" description="Helical" evidence="13">
    <location>
        <begin position="16"/>
        <end position="38"/>
    </location>
</feature>
<accession>A0ABS2MQV2</accession>
<feature type="transmembrane region" description="Helical" evidence="13">
    <location>
        <begin position="355"/>
        <end position="372"/>
    </location>
</feature>
<feature type="transmembrane region" description="Helical" evidence="13">
    <location>
        <begin position="416"/>
        <end position="435"/>
    </location>
</feature>
<evidence type="ECO:0000256" key="13">
    <source>
        <dbReference type="SAM" id="Phobius"/>
    </source>
</evidence>
<evidence type="ECO:0000256" key="6">
    <source>
        <dbReference type="ARBA" id="ARBA00022449"/>
    </source>
</evidence>
<evidence type="ECO:0000256" key="4">
    <source>
        <dbReference type="ARBA" id="ARBA00020268"/>
    </source>
</evidence>
<feature type="transmembrane region" description="Helical" evidence="13">
    <location>
        <begin position="133"/>
        <end position="154"/>
    </location>
</feature>
<evidence type="ECO:0000256" key="2">
    <source>
        <dbReference type="ARBA" id="ARBA00004651"/>
    </source>
</evidence>
<dbReference type="InterPro" id="IPR048279">
    <property type="entry name" value="MdtK-like"/>
</dbReference>
<evidence type="ECO:0000256" key="11">
    <source>
        <dbReference type="ARBA" id="ARBA00023136"/>
    </source>
</evidence>
<evidence type="ECO:0000256" key="10">
    <source>
        <dbReference type="ARBA" id="ARBA00023065"/>
    </source>
</evidence>
<dbReference type="Pfam" id="PF01554">
    <property type="entry name" value="MatE"/>
    <property type="match status" value="2"/>
</dbReference>
<dbReference type="InterPro" id="IPR050222">
    <property type="entry name" value="MATE_MdtK"/>
</dbReference>
<comment type="caution">
    <text evidence="14">The sequence shown here is derived from an EMBL/GenBank/DDBJ whole genome shotgun (WGS) entry which is preliminary data.</text>
</comment>
<name>A0ABS2MQV2_9FIRM</name>
<evidence type="ECO:0000256" key="5">
    <source>
        <dbReference type="ARBA" id="ARBA00022448"/>
    </source>
</evidence>
<keyword evidence="10" id="KW-0406">Ion transport</keyword>
<feature type="transmembrane region" description="Helical" evidence="13">
    <location>
        <begin position="58"/>
        <end position="77"/>
    </location>
</feature>
<gene>
    <name evidence="14" type="ORF">JOC49_001288</name>
</gene>
<keyword evidence="15" id="KW-1185">Reference proteome</keyword>
<evidence type="ECO:0000256" key="7">
    <source>
        <dbReference type="ARBA" id="ARBA00022475"/>
    </source>
</evidence>
<comment type="subcellular location">
    <subcellularLocation>
        <location evidence="2">Cell membrane</location>
        <topology evidence="2">Multi-pass membrane protein</topology>
    </subcellularLocation>
</comment>
<protein>
    <recommendedName>
        <fullName evidence="4">Probable multidrug resistance protein NorM</fullName>
    </recommendedName>
    <alternativeName>
        <fullName evidence="12">Multidrug-efflux transporter</fullName>
    </alternativeName>
</protein>
<dbReference type="NCBIfam" id="TIGR00797">
    <property type="entry name" value="matE"/>
    <property type="match status" value="1"/>
</dbReference>